<evidence type="ECO:0000313" key="12">
    <source>
        <dbReference type="Proteomes" id="UP000244005"/>
    </source>
</evidence>
<organism evidence="11 12">
    <name type="scientific">Marchantia polymorpha</name>
    <name type="common">Common liverwort</name>
    <name type="synonym">Marchantia aquatica</name>
    <dbReference type="NCBI Taxonomy" id="3197"/>
    <lineage>
        <taxon>Eukaryota</taxon>
        <taxon>Viridiplantae</taxon>
        <taxon>Streptophyta</taxon>
        <taxon>Embryophyta</taxon>
        <taxon>Marchantiophyta</taxon>
        <taxon>Marchantiopsida</taxon>
        <taxon>Marchantiidae</taxon>
        <taxon>Marchantiales</taxon>
        <taxon>Marchantiaceae</taxon>
        <taxon>Marchantia</taxon>
    </lineage>
</organism>
<evidence type="ECO:0000256" key="6">
    <source>
        <dbReference type="ARBA" id="ARBA00023136"/>
    </source>
</evidence>
<dbReference type="Pfam" id="PF00069">
    <property type="entry name" value="Pkinase"/>
    <property type="match status" value="1"/>
</dbReference>
<dbReference type="PANTHER" id="PTHR45631:SF68">
    <property type="entry name" value="REPEAT FAMILY PROTEIN, PUTATIVE, EXPRESSED-RELATED"/>
    <property type="match status" value="1"/>
</dbReference>
<dbReference type="Gene3D" id="3.80.10.10">
    <property type="entry name" value="Ribonuclease Inhibitor"/>
    <property type="match status" value="1"/>
</dbReference>
<dbReference type="Gene3D" id="1.10.510.10">
    <property type="entry name" value="Transferase(Phosphotransferase) domain 1"/>
    <property type="match status" value="1"/>
</dbReference>
<dbReference type="PROSITE" id="PS50011">
    <property type="entry name" value="PROTEIN_KINASE_DOM"/>
    <property type="match status" value="1"/>
</dbReference>
<dbReference type="SMART" id="SM00220">
    <property type="entry name" value="S_TKc"/>
    <property type="match status" value="1"/>
</dbReference>
<reference evidence="12" key="1">
    <citation type="journal article" date="2017" name="Cell">
        <title>Insights into land plant evolution garnered from the Marchantia polymorpha genome.</title>
        <authorList>
            <person name="Bowman J.L."/>
            <person name="Kohchi T."/>
            <person name="Yamato K.T."/>
            <person name="Jenkins J."/>
            <person name="Shu S."/>
            <person name="Ishizaki K."/>
            <person name="Yamaoka S."/>
            <person name="Nishihama R."/>
            <person name="Nakamura Y."/>
            <person name="Berger F."/>
            <person name="Adam C."/>
            <person name="Aki S.S."/>
            <person name="Althoff F."/>
            <person name="Araki T."/>
            <person name="Arteaga-Vazquez M.A."/>
            <person name="Balasubrmanian S."/>
            <person name="Barry K."/>
            <person name="Bauer D."/>
            <person name="Boehm C.R."/>
            <person name="Briginshaw L."/>
            <person name="Caballero-Perez J."/>
            <person name="Catarino B."/>
            <person name="Chen F."/>
            <person name="Chiyoda S."/>
            <person name="Chovatia M."/>
            <person name="Davies K.M."/>
            <person name="Delmans M."/>
            <person name="Demura T."/>
            <person name="Dierschke T."/>
            <person name="Dolan L."/>
            <person name="Dorantes-Acosta A.E."/>
            <person name="Eklund D.M."/>
            <person name="Florent S.N."/>
            <person name="Flores-Sandoval E."/>
            <person name="Fujiyama A."/>
            <person name="Fukuzawa H."/>
            <person name="Galik B."/>
            <person name="Grimanelli D."/>
            <person name="Grimwood J."/>
            <person name="Grossniklaus U."/>
            <person name="Hamada T."/>
            <person name="Haseloff J."/>
            <person name="Hetherington A.J."/>
            <person name="Higo A."/>
            <person name="Hirakawa Y."/>
            <person name="Hundley H.N."/>
            <person name="Ikeda Y."/>
            <person name="Inoue K."/>
            <person name="Inoue S.I."/>
            <person name="Ishida S."/>
            <person name="Jia Q."/>
            <person name="Kakita M."/>
            <person name="Kanazawa T."/>
            <person name="Kawai Y."/>
            <person name="Kawashima T."/>
            <person name="Kennedy M."/>
            <person name="Kinose K."/>
            <person name="Kinoshita T."/>
            <person name="Kohara Y."/>
            <person name="Koide E."/>
            <person name="Komatsu K."/>
            <person name="Kopischke S."/>
            <person name="Kubo M."/>
            <person name="Kyozuka J."/>
            <person name="Lagercrantz U."/>
            <person name="Lin S.S."/>
            <person name="Lindquist E."/>
            <person name="Lipzen A.M."/>
            <person name="Lu C.W."/>
            <person name="De Luna E."/>
            <person name="Martienssen R.A."/>
            <person name="Minamino N."/>
            <person name="Mizutani M."/>
            <person name="Mizutani M."/>
            <person name="Mochizuki N."/>
            <person name="Monte I."/>
            <person name="Mosher R."/>
            <person name="Nagasaki H."/>
            <person name="Nakagami H."/>
            <person name="Naramoto S."/>
            <person name="Nishitani K."/>
            <person name="Ohtani M."/>
            <person name="Okamoto T."/>
            <person name="Okumura M."/>
            <person name="Phillips J."/>
            <person name="Pollak B."/>
            <person name="Reinders A."/>
            <person name="Rovekamp M."/>
            <person name="Sano R."/>
            <person name="Sawa S."/>
            <person name="Schmid M.W."/>
            <person name="Shirakawa M."/>
            <person name="Solano R."/>
            <person name="Spunde A."/>
            <person name="Suetsugu N."/>
            <person name="Sugano S."/>
            <person name="Sugiyama A."/>
            <person name="Sun R."/>
            <person name="Suzuki Y."/>
            <person name="Takenaka M."/>
            <person name="Takezawa D."/>
            <person name="Tomogane H."/>
            <person name="Tsuzuki M."/>
            <person name="Ueda T."/>
            <person name="Umeda M."/>
            <person name="Ward J.M."/>
            <person name="Watanabe Y."/>
            <person name="Yazaki K."/>
            <person name="Yokoyama R."/>
            <person name="Yoshitake Y."/>
            <person name="Yotsui I."/>
            <person name="Zachgo S."/>
            <person name="Schmutz J."/>
        </authorList>
    </citation>
    <scope>NUCLEOTIDE SEQUENCE [LARGE SCALE GENOMIC DNA]</scope>
    <source>
        <strain evidence="12">Tak-1</strain>
    </source>
</reference>
<evidence type="ECO:0000256" key="4">
    <source>
        <dbReference type="ARBA" id="ARBA00022737"/>
    </source>
</evidence>
<feature type="signal peptide" evidence="9">
    <location>
        <begin position="1"/>
        <end position="29"/>
    </location>
</feature>
<feature type="region of interest" description="Disordered" evidence="7">
    <location>
        <begin position="243"/>
        <end position="262"/>
    </location>
</feature>
<feature type="compositionally biased region" description="Polar residues" evidence="7">
    <location>
        <begin position="585"/>
        <end position="595"/>
    </location>
</feature>
<dbReference type="GO" id="GO:0005524">
    <property type="term" value="F:ATP binding"/>
    <property type="evidence" value="ECO:0007669"/>
    <property type="project" value="InterPro"/>
</dbReference>
<dbReference type="PROSITE" id="PS51257">
    <property type="entry name" value="PROKAR_LIPOPROTEIN"/>
    <property type="match status" value="1"/>
</dbReference>
<keyword evidence="6 8" id="KW-0472">Membrane</keyword>
<dbReference type="OMA" id="EHDINGV"/>
<keyword evidence="2" id="KW-0433">Leucine-rich repeat</keyword>
<dbReference type="OrthoDB" id="1909384at2759"/>
<dbReference type="Gramene" id="Mp2g26780.1">
    <property type="protein sequence ID" value="Mp2g26780.1.cds"/>
    <property type="gene ID" value="Mp2g26780"/>
</dbReference>
<dbReference type="SUPFAM" id="SSF56112">
    <property type="entry name" value="Protein kinase-like (PK-like)"/>
    <property type="match status" value="1"/>
</dbReference>
<evidence type="ECO:0000256" key="8">
    <source>
        <dbReference type="SAM" id="Phobius"/>
    </source>
</evidence>
<feature type="domain" description="Protein kinase" evidence="10">
    <location>
        <begin position="290"/>
        <end position="567"/>
    </location>
</feature>
<dbReference type="PANTHER" id="PTHR45631">
    <property type="entry name" value="OS07G0107800 PROTEIN-RELATED"/>
    <property type="match status" value="1"/>
</dbReference>
<dbReference type="InterPro" id="IPR000719">
    <property type="entry name" value="Prot_kinase_dom"/>
</dbReference>
<dbReference type="FunFam" id="3.80.10.10:FF:000129">
    <property type="entry name" value="Leucine-rich repeat receptor-like kinase"/>
    <property type="match status" value="1"/>
</dbReference>
<dbReference type="FunFam" id="1.10.510.10:FF:000095">
    <property type="entry name" value="protein STRUBBELIG-RECEPTOR FAMILY 8"/>
    <property type="match status" value="1"/>
</dbReference>
<evidence type="ECO:0000256" key="2">
    <source>
        <dbReference type="ARBA" id="ARBA00022614"/>
    </source>
</evidence>
<keyword evidence="4" id="KW-0677">Repeat</keyword>
<dbReference type="InterPro" id="IPR008271">
    <property type="entry name" value="Ser/Thr_kinase_AS"/>
</dbReference>
<dbReference type="InterPro" id="IPR001611">
    <property type="entry name" value="Leu-rich_rpt"/>
</dbReference>
<sequence length="595" mass="64249">MKRRGLSTSSWITQLALLLLSSCCLPSSGQSETGSPDGDVAALRSIRTAFQMTGKWFGAPCDSPPWLGVNCNATTQRVELIDLKARGISGFIPSTIKDLTALKYLDLSNNKIGGPIPNALASISSLLTLSLDNNSFCGRIPDGLLPERSDFSWSGNPSLCEPGDLCDTAGCIAQADPPRSAGSEQSGGMNLIIGAVIGGLVVLGLLGGLFITCFYLRSRKSRTISLPVVDYKQAGAKAANENLSVSPSRSDDFQNTTPSPFPQPVENYTNATLSQAAGYISKQEIVTATNNFSRQIGEGGYGPVFWGVLANGKEVAVKVNKILDQGTQEFVNEVGLLTRVHHRNLVTLLCFCECGDERFLVYEYQARGTLSDLLCGKEAEKHPLDWPTRLDIALNAAKGLEYLHTGCNPTIIHRDVKSNNILIDSNFVAKVADFGISKATSDNDGTNAFSTLVRGTPGYVDPEYILSQRLSTKSDVYSFGIVLMELIAGCRPYGQNKDGTRFNISVMVREALSMGNILSIADPALKVMDFNPESMWRVADIAFSSANREGSKRPDMTQVVRGLTEAIALERSHDPNNPAEPPSFCRTTTFNMASR</sequence>
<evidence type="ECO:0000313" key="11">
    <source>
        <dbReference type="EMBL" id="PTQ43299.1"/>
    </source>
</evidence>
<feature type="compositionally biased region" description="Polar residues" evidence="7">
    <location>
        <begin position="243"/>
        <end position="258"/>
    </location>
</feature>
<dbReference type="GO" id="GO:0045088">
    <property type="term" value="P:regulation of innate immune response"/>
    <property type="evidence" value="ECO:0000318"/>
    <property type="project" value="GO_Central"/>
</dbReference>
<dbReference type="InterPro" id="IPR032675">
    <property type="entry name" value="LRR_dom_sf"/>
</dbReference>
<comment type="subcellular location">
    <subcellularLocation>
        <location evidence="1">Membrane</location>
        <topology evidence="1">Single-pass membrane protein</topology>
    </subcellularLocation>
</comment>
<keyword evidence="3 8" id="KW-0812">Transmembrane</keyword>
<evidence type="ECO:0000256" key="3">
    <source>
        <dbReference type="ARBA" id="ARBA00022692"/>
    </source>
</evidence>
<gene>
    <name evidence="11" type="ORF">MARPO_0025s0007</name>
</gene>
<feature type="region of interest" description="Disordered" evidence="7">
    <location>
        <begin position="572"/>
        <end position="595"/>
    </location>
</feature>
<protein>
    <recommendedName>
        <fullName evidence="10">Protein kinase domain-containing protein</fullName>
    </recommendedName>
</protein>
<accession>A0A2R6XB57</accession>
<dbReference type="Pfam" id="PF13855">
    <property type="entry name" value="LRR_8"/>
    <property type="match status" value="1"/>
</dbReference>
<evidence type="ECO:0000256" key="7">
    <source>
        <dbReference type="SAM" id="MobiDB-lite"/>
    </source>
</evidence>
<feature type="transmembrane region" description="Helical" evidence="8">
    <location>
        <begin position="191"/>
        <end position="216"/>
    </location>
</feature>
<keyword evidence="12" id="KW-1185">Reference proteome</keyword>
<dbReference type="PROSITE" id="PS00108">
    <property type="entry name" value="PROTEIN_KINASE_ST"/>
    <property type="match status" value="1"/>
</dbReference>
<evidence type="ECO:0000256" key="5">
    <source>
        <dbReference type="ARBA" id="ARBA00022989"/>
    </source>
</evidence>
<keyword evidence="9" id="KW-0732">Signal</keyword>
<dbReference type="GO" id="GO:0016020">
    <property type="term" value="C:membrane"/>
    <property type="evidence" value="ECO:0007669"/>
    <property type="project" value="UniProtKB-SubCell"/>
</dbReference>
<dbReference type="AlphaFoldDB" id="A0A2R6XB57"/>
<dbReference type="Proteomes" id="UP000244005">
    <property type="component" value="Unassembled WGS sequence"/>
</dbReference>
<proteinExistence type="predicted"/>
<evidence type="ECO:0000256" key="1">
    <source>
        <dbReference type="ARBA" id="ARBA00004167"/>
    </source>
</evidence>
<evidence type="ECO:0000256" key="9">
    <source>
        <dbReference type="SAM" id="SignalP"/>
    </source>
</evidence>
<dbReference type="GO" id="GO:0004672">
    <property type="term" value="F:protein kinase activity"/>
    <property type="evidence" value="ECO:0000318"/>
    <property type="project" value="GO_Central"/>
</dbReference>
<dbReference type="EMBL" id="KZ772697">
    <property type="protein sequence ID" value="PTQ43299.1"/>
    <property type="molecule type" value="Genomic_DNA"/>
</dbReference>
<dbReference type="InterPro" id="IPR011009">
    <property type="entry name" value="Kinase-like_dom_sf"/>
</dbReference>
<evidence type="ECO:0000259" key="10">
    <source>
        <dbReference type="PROSITE" id="PS50011"/>
    </source>
</evidence>
<feature type="chain" id="PRO_5015322690" description="Protein kinase domain-containing protein" evidence="9">
    <location>
        <begin position="30"/>
        <end position="595"/>
    </location>
</feature>
<name>A0A2R6XB57_MARPO</name>
<keyword evidence="5 8" id="KW-1133">Transmembrane helix</keyword>
<dbReference type="SUPFAM" id="SSF52058">
    <property type="entry name" value="L domain-like"/>
    <property type="match status" value="1"/>
</dbReference>
<dbReference type="Gene3D" id="3.30.200.20">
    <property type="entry name" value="Phosphorylase Kinase, domain 1"/>
    <property type="match status" value="1"/>
</dbReference>